<evidence type="ECO:0000313" key="3">
    <source>
        <dbReference type="Proteomes" id="UP000037460"/>
    </source>
</evidence>
<organism evidence="2 3">
    <name type="scientific">Chrysochromulina tobinii</name>
    <dbReference type="NCBI Taxonomy" id="1460289"/>
    <lineage>
        <taxon>Eukaryota</taxon>
        <taxon>Haptista</taxon>
        <taxon>Haptophyta</taxon>
        <taxon>Prymnesiophyceae</taxon>
        <taxon>Prymnesiales</taxon>
        <taxon>Chrysochromulinaceae</taxon>
        <taxon>Chrysochromulina</taxon>
    </lineage>
</organism>
<feature type="region of interest" description="Disordered" evidence="1">
    <location>
        <begin position="238"/>
        <end position="317"/>
    </location>
</feature>
<accession>A0A0M0K3V5</accession>
<protein>
    <recommendedName>
        <fullName evidence="4">Histidine kinase/HSP90-like ATPase domain-containing protein</fullName>
    </recommendedName>
</protein>
<evidence type="ECO:0008006" key="4">
    <source>
        <dbReference type="Google" id="ProtNLM"/>
    </source>
</evidence>
<evidence type="ECO:0000313" key="2">
    <source>
        <dbReference type="EMBL" id="KOO33546.1"/>
    </source>
</evidence>
<dbReference type="InterPro" id="IPR036890">
    <property type="entry name" value="HATPase_C_sf"/>
</dbReference>
<comment type="caution">
    <text evidence="2">The sequence shown here is derived from an EMBL/GenBank/DDBJ whole genome shotgun (WGS) entry which is preliminary data.</text>
</comment>
<feature type="compositionally biased region" description="Basic and acidic residues" evidence="1">
    <location>
        <begin position="293"/>
        <end position="303"/>
    </location>
</feature>
<dbReference type="EMBL" id="JWZX01001491">
    <property type="protein sequence ID" value="KOO33546.1"/>
    <property type="molecule type" value="Genomic_DNA"/>
</dbReference>
<gene>
    <name evidence="2" type="ORF">Ctob_007179</name>
</gene>
<sequence length="391" mass="43503">MTSLLKRHDAHLKMIAEQLETVIDWVHRRQVFVQLEANTYATMLWECDLGHELSKIFHHLDSELILSCSQRVLVDKNVLNIVIEETASNAFKYREPHTKIRVNISIETATEATIEAAAVTAAEAFAHGEKPSTGCLGFIPQGAVPGDQFLHIAICNQNRAGVAPLTPTQCRRIFEPGFKVHCASALSDGVGLDSVTKACAAAGGRAWMSSLSTEPDSSGYTSFHALLPANDESPTPFSSTCGSTCDSPSDSKKGALHRRASSHMQVLTTAPTLPFPNPHRERRPQRAPTVTARPKECPRRRSETAPPKLRQRKPCSRRRFSLVQTTSVWTRPLRRCLHSCVSPSMTTRSSGLRTPSSLSMRWARTVRARGRWARVRRSSMRLWMSLWDDVT</sequence>
<dbReference type="AlphaFoldDB" id="A0A0M0K3V5"/>
<reference evidence="3" key="1">
    <citation type="journal article" date="2015" name="PLoS Genet.">
        <title>Genome Sequence and Transcriptome Analyses of Chrysochromulina tobin: Metabolic Tools for Enhanced Algal Fitness in the Prominent Order Prymnesiales (Haptophyceae).</title>
        <authorList>
            <person name="Hovde B.T."/>
            <person name="Deodato C.R."/>
            <person name="Hunsperger H.M."/>
            <person name="Ryken S.A."/>
            <person name="Yost W."/>
            <person name="Jha R.K."/>
            <person name="Patterson J."/>
            <person name="Monnat R.J. Jr."/>
            <person name="Barlow S.B."/>
            <person name="Starkenburg S.R."/>
            <person name="Cattolico R.A."/>
        </authorList>
    </citation>
    <scope>NUCLEOTIDE SEQUENCE</scope>
    <source>
        <strain evidence="3">CCMP291</strain>
    </source>
</reference>
<keyword evidence="3" id="KW-1185">Reference proteome</keyword>
<dbReference type="Gene3D" id="3.30.565.10">
    <property type="entry name" value="Histidine kinase-like ATPase, C-terminal domain"/>
    <property type="match status" value="1"/>
</dbReference>
<dbReference type="SUPFAM" id="SSF55874">
    <property type="entry name" value="ATPase domain of HSP90 chaperone/DNA topoisomerase II/histidine kinase"/>
    <property type="match status" value="1"/>
</dbReference>
<name>A0A0M0K3V5_9EUKA</name>
<proteinExistence type="predicted"/>
<feature type="compositionally biased region" description="Polar residues" evidence="1">
    <location>
        <begin position="262"/>
        <end position="271"/>
    </location>
</feature>
<dbReference type="Proteomes" id="UP000037460">
    <property type="component" value="Unassembled WGS sequence"/>
</dbReference>
<feature type="compositionally biased region" description="Polar residues" evidence="1">
    <location>
        <begin position="238"/>
        <end position="248"/>
    </location>
</feature>
<evidence type="ECO:0000256" key="1">
    <source>
        <dbReference type="SAM" id="MobiDB-lite"/>
    </source>
</evidence>